<proteinExistence type="predicted"/>
<gene>
    <name evidence="1" type="ORF">BB561_006526</name>
</gene>
<accession>A0A2T9Y3C9</accession>
<organism evidence="1 2">
    <name type="scientific">Smittium simulii</name>
    <dbReference type="NCBI Taxonomy" id="133385"/>
    <lineage>
        <taxon>Eukaryota</taxon>
        <taxon>Fungi</taxon>
        <taxon>Fungi incertae sedis</taxon>
        <taxon>Zoopagomycota</taxon>
        <taxon>Kickxellomycotina</taxon>
        <taxon>Harpellomycetes</taxon>
        <taxon>Harpellales</taxon>
        <taxon>Legeriomycetaceae</taxon>
        <taxon>Smittium</taxon>
    </lineage>
</organism>
<comment type="caution">
    <text evidence="1">The sequence shown here is derived from an EMBL/GenBank/DDBJ whole genome shotgun (WGS) entry which is preliminary data.</text>
</comment>
<sequence length="211" mass="24016">MNNVNIIAILNKNLSPIDTITVISAWKNTNTGRCKPYDIKKTYLSEKSNLLRLKDYTCAEYKKNLTKISSELLAASQNSSGRNISEQRSVYSWMAVKIKAKTSLKKIAVVNIHTSHVAAEKNKMKLQINKIDVGLTRMSVFNSKRSRLNELKMGRMIDHICICNFNHQFIGASTLDAEKPKKIDRELITLKSDKIINHNYYAVLSEHIEST</sequence>
<protein>
    <submittedName>
        <fullName evidence="1">Uncharacterized protein</fullName>
    </submittedName>
</protein>
<dbReference type="Proteomes" id="UP000245383">
    <property type="component" value="Unassembled WGS sequence"/>
</dbReference>
<dbReference type="OrthoDB" id="5534248at2759"/>
<evidence type="ECO:0000313" key="2">
    <source>
        <dbReference type="Proteomes" id="UP000245383"/>
    </source>
</evidence>
<reference evidence="1 2" key="1">
    <citation type="journal article" date="2018" name="MBio">
        <title>Comparative Genomics Reveals the Core Gene Toolbox for the Fungus-Insect Symbiosis.</title>
        <authorList>
            <person name="Wang Y."/>
            <person name="Stata M."/>
            <person name="Wang W."/>
            <person name="Stajich J.E."/>
            <person name="White M.M."/>
            <person name="Moncalvo J.M."/>
        </authorList>
    </citation>
    <scope>NUCLEOTIDE SEQUENCE [LARGE SCALE GENOMIC DNA]</scope>
    <source>
        <strain evidence="1 2">SWE-8-4</strain>
    </source>
</reference>
<dbReference type="EMBL" id="MBFR01000593">
    <property type="protein sequence ID" value="PVU86852.1"/>
    <property type="molecule type" value="Genomic_DNA"/>
</dbReference>
<dbReference type="AlphaFoldDB" id="A0A2T9Y3C9"/>
<name>A0A2T9Y3C9_9FUNG</name>
<evidence type="ECO:0000313" key="1">
    <source>
        <dbReference type="EMBL" id="PVU86852.1"/>
    </source>
</evidence>
<keyword evidence="2" id="KW-1185">Reference proteome</keyword>